<protein>
    <submittedName>
        <fullName evidence="2">Uncharacterized protein</fullName>
    </submittedName>
</protein>
<gene>
    <name evidence="2" type="ORF">OG367_20840</name>
</gene>
<feature type="region of interest" description="Disordered" evidence="1">
    <location>
        <begin position="64"/>
        <end position="101"/>
    </location>
</feature>
<reference evidence="2" key="1">
    <citation type="submission" date="2022-10" db="EMBL/GenBank/DDBJ databases">
        <title>The complete genomes of actinobacterial strains from the NBC collection.</title>
        <authorList>
            <person name="Joergensen T.S."/>
            <person name="Alvarez Arevalo M."/>
            <person name="Sterndorff E.B."/>
            <person name="Faurdal D."/>
            <person name="Vuksanovic O."/>
            <person name="Mourched A.-S."/>
            <person name="Charusanti P."/>
            <person name="Shaw S."/>
            <person name="Blin K."/>
            <person name="Weber T."/>
        </authorList>
    </citation>
    <scope>NUCLEOTIDE SEQUENCE</scope>
    <source>
        <strain evidence="2">NBC_01436</strain>
    </source>
</reference>
<dbReference type="EMBL" id="CP109491">
    <property type="protein sequence ID" value="WUX38536.1"/>
    <property type="molecule type" value="Genomic_DNA"/>
</dbReference>
<evidence type="ECO:0000256" key="1">
    <source>
        <dbReference type="SAM" id="MobiDB-lite"/>
    </source>
</evidence>
<evidence type="ECO:0000313" key="3">
    <source>
        <dbReference type="Proteomes" id="UP001431926"/>
    </source>
</evidence>
<dbReference type="RefSeq" id="WP_329356972.1">
    <property type="nucleotide sequence ID" value="NZ_CP109490.1"/>
</dbReference>
<keyword evidence="3" id="KW-1185">Reference proteome</keyword>
<proteinExistence type="predicted"/>
<dbReference type="Proteomes" id="UP001431926">
    <property type="component" value="Chromosome"/>
</dbReference>
<name>A0ABZ1ZNC8_STRAQ</name>
<evidence type="ECO:0000313" key="2">
    <source>
        <dbReference type="EMBL" id="WUX38536.1"/>
    </source>
</evidence>
<accession>A0ABZ1ZNC8</accession>
<sequence>MVEGLPPTGALARRLAGHHWEHRDFMTADVVDLLAHLVVDFRNANKREDAPVQPYPEKVWRPEKPSVKRKRKQKAAREAAEARSGYQRIVALATPRHAEKG</sequence>
<organism evidence="2 3">
    <name type="scientific">Streptomyces anulatus</name>
    <name type="common">Streptomyces chrysomallus</name>
    <dbReference type="NCBI Taxonomy" id="1892"/>
    <lineage>
        <taxon>Bacteria</taxon>
        <taxon>Bacillati</taxon>
        <taxon>Actinomycetota</taxon>
        <taxon>Actinomycetes</taxon>
        <taxon>Kitasatosporales</taxon>
        <taxon>Streptomycetaceae</taxon>
        <taxon>Streptomyces</taxon>
    </lineage>
</organism>